<reference evidence="2" key="1">
    <citation type="submission" date="2019-12" db="EMBL/GenBank/DDBJ databases">
        <title>An insight into the sialome of adult female Ixodes ricinus ticks feeding for 6 days.</title>
        <authorList>
            <person name="Perner J."/>
            <person name="Ribeiro J.M.C."/>
        </authorList>
    </citation>
    <scope>NUCLEOTIDE SEQUENCE</scope>
    <source>
        <strain evidence="2">Semi-engorged</strain>
        <tissue evidence="2">Salivary glands</tissue>
    </source>
</reference>
<organism evidence="2">
    <name type="scientific">Ixodes ricinus</name>
    <name type="common">Common tick</name>
    <name type="synonym">Acarus ricinus</name>
    <dbReference type="NCBI Taxonomy" id="34613"/>
    <lineage>
        <taxon>Eukaryota</taxon>
        <taxon>Metazoa</taxon>
        <taxon>Ecdysozoa</taxon>
        <taxon>Arthropoda</taxon>
        <taxon>Chelicerata</taxon>
        <taxon>Arachnida</taxon>
        <taxon>Acari</taxon>
        <taxon>Parasitiformes</taxon>
        <taxon>Ixodida</taxon>
        <taxon>Ixodoidea</taxon>
        <taxon>Ixodidae</taxon>
        <taxon>Ixodinae</taxon>
        <taxon>Ixodes</taxon>
    </lineage>
</organism>
<evidence type="ECO:0000313" key="2">
    <source>
        <dbReference type="EMBL" id="MXU87207.1"/>
    </source>
</evidence>
<feature type="signal peptide" evidence="1">
    <location>
        <begin position="1"/>
        <end position="15"/>
    </location>
</feature>
<protein>
    <submittedName>
        <fullName evidence="2">Putative secreted protein</fullName>
    </submittedName>
</protein>
<dbReference type="AlphaFoldDB" id="A0A6B0UD62"/>
<name>A0A6B0UD62_IXORI</name>
<accession>A0A6B0UD62</accession>
<sequence>MLFLISLSLLELCRTCIWNSVLEKSESPLAKTMFASEGSWSEAQRPSGSPLLTQLLSSLSVRRLVERCSEGLGMPELFFEAGWEEQWQLGLVVFS</sequence>
<keyword evidence="1" id="KW-0732">Signal</keyword>
<evidence type="ECO:0000256" key="1">
    <source>
        <dbReference type="SAM" id="SignalP"/>
    </source>
</evidence>
<proteinExistence type="predicted"/>
<dbReference type="EMBL" id="GIFC01005124">
    <property type="protein sequence ID" value="MXU87207.1"/>
    <property type="molecule type" value="Transcribed_RNA"/>
</dbReference>
<feature type="chain" id="PRO_5025506594" evidence="1">
    <location>
        <begin position="16"/>
        <end position="95"/>
    </location>
</feature>